<dbReference type="Proteomes" id="UP001175000">
    <property type="component" value="Unassembled WGS sequence"/>
</dbReference>
<reference evidence="2" key="1">
    <citation type="submission" date="2023-06" db="EMBL/GenBank/DDBJ databases">
        <title>Genome-scale phylogeny and comparative genomics of the fungal order Sordariales.</title>
        <authorList>
            <consortium name="Lawrence Berkeley National Laboratory"/>
            <person name="Hensen N."/>
            <person name="Bonometti L."/>
            <person name="Westerberg I."/>
            <person name="Brannstrom I.O."/>
            <person name="Guillou S."/>
            <person name="Cros-Aarteil S."/>
            <person name="Calhoun S."/>
            <person name="Haridas S."/>
            <person name="Kuo A."/>
            <person name="Mondo S."/>
            <person name="Pangilinan J."/>
            <person name="Riley R."/>
            <person name="Labutti K."/>
            <person name="Andreopoulos B."/>
            <person name="Lipzen A."/>
            <person name="Chen C."/>
            <person name="Yanf M."/>
            <person name="Daum C."/>
            <person name="Ng V."/>
            <person name="Clum A."/>
            <person name="Steindorff A."/>
            <person name="Ohm R."/>
            <person name="Martin F."/>
            <person name="Silar P."/>
            <person name="Natvig D."/>
            <person name="Lalanne C."/>
            <person name="Gautier V."/>
            <person name="Ament-Velasquez S.L."/>
            <person name="Kruys A."/>
            <person name="Hutchinson M.I."/>
            <person name="Powell A.J."/>
            <person name="Barry K."/>
            <person name="Miller A.N."/>
            <person name="Grigoriev I.V."/>
            <person name="Debuchy R."/>
            <person name="Gladieux P."/>
            <person name="Thoren M.H."/>
            <person name="Johannesson H."/>
        </authorList>
    </citation>
    <scope>NUCLEOTIDE SEQUENCE</scope>
    <source>
        <strain evidence="2">CBS 606.72</strain>
    </source>
</reference>
<evidence type="ECO:0000313" key="3">
    <source>
        <dbReference type="Proteomes" id="UP001175000"/>
    </source>
</evidence>
<dbReference type="SUPFAM" id="SSF81383">
    <property type="entry name" value="F-box domain"/>
    <property type="match status" value="1"/>
</dbReference>
<dbReference type="Gene3D" id="1.20.1280.50">
    <property type="match status" value="1"/>
</dbReference>
<proteinExistence type="predicted"/>
<dbReference type="PANTHER" id="PTHR42057:SF2">
    <property type="entry name" value="F-BOX DOMAIN PROTEIN (AFU_ORTHOLOGUE AFUA_4G00200)-RELATED"/>
    <property type="match status" value="1"/>
</dbReference>
<accession>A0AA39WQF2</accession>
<name>A0AA39WQF2_9PEZI</name>
<protein>
    <recommendedName>
        <fullName evidence="1">F-box domain-containing protein</fullName>
    </recommendedName>
</protein>
<keyword evidence="3" id="KW-1185">Reference proteome</keyword>
<comment type="caution">
    <text evidence="2">The sequence shown here is derived from an EMBL/GenBank/DDBJ whole genome shotgun (WGS) entry which is preliminary data.</text>
</comment>
<gene>
    <name evidence="2" type="ORF">B0T14DRAFT_432182</name>
</gene>
<feature type="domain" description="F-box" evidence="1">
    <location>
        <begin position="3"/>
        <end position="58"/>
    </location>
</feature>
<dbReference type="PANTHER" id="PTHR42057">
    <property type="entry name" value="F-BOX DOMAIN PROTEIN (AFU_ORTHOLOGUE AFUA_4G00200)"/>
    <property type="match status" value="1"/>
</dbReference>
<dbReference type="Pfam" id="PF12937">
    <property type="entry name" value="F-box-like"/>
    <property type="match status" value="1"/>
</dbReference>
<evidence type="ECO:0000259" key="1">
    <source>
        <dbReference type="Pfam" id="PF12937"/>
    </source>
</evidence>
<dbReference type="AlphaFoldDB" id="A0AA39WQF2"/>
<dbReference type="EMBL" id="JAULSU010000004">
    <property type="protein sequence ID" value="KAK0619690.1"/>
    <property type="molecule type" value="Genomic_DNA"/>
</dbReference>
<sequence>MEINSLPAEVLSYIIGFLPWKGPGNYTGIEVELDDLRKARLVCRQWNTIASAHLFRDIALLHTSDGKDFSKFKAQTASPMVQNAARCAVIYSGPHHHCQDMANSDVRSYEDWDEWDTSEYKEFTDAIDCIVDLPKLNAVHIRFSNRCSGDHDDDYYWEMGIEKFSTRMKTIEAVFTAMQARKARGGNTTINTMAIEGLQNMPFLDFVASDLFKSVAGDIAELRLLVAEEYNEHGPDHDLKCLERRTFEPWLQNTLLPVFANQLTSLHLAFNDNWGVAPGYFDGKGLQFPYLKTLTLSDFVIGHHDQFDWVLNQTTLETLRLDRCLIVSHLKFHVGSVRNPENQLRDWQVKTHDWTEHPLWAFGISERSRVFTFSRTWEALFDDIRSRLPSLVDFRNDYKMYRSDNKFNTAEYLGCGLSCLRYVTLDTGLLPSPWIEANEFTGDMSFGNNDPTPLPLDERKDAGWPQPKCKLNRAEETLTGDSRAFRELVLAVEGRRRKRGLAPISF</sequence>
<evidence type="ECO:0000313" key="2">
    <source>
        <dbReference type="EMBL" id="KAK0619690.1"/>
    </source>
</evidence>
<dbReference type="InterPro" id="IPR001810">
    <property type="entry name" value="F-box_dom"/>
</dbReference>
<dbReference type="InterPro" id="IPR036047">
    <property type="entry name" value="F-box-like_dom_sf"/>
</dbReference>
<organism evidence="2 3">
    <name type="scientific">Immersiella caudata</name>
    <dbReference type="NCBI Taxonomy" id="314043"/>
    <lineage>
        <taxon>Eukaryota</taxon>
        <taxon>Fungi</taxon>
        <taxon>Dikarya</taxon>
        <taxon>Ascomycota</taxon>
        <taxon>Pezizomycotina</taxon>
        <taxon>Sordariomycetes</taxon>
        <taxon>Sordariomycetidae</taxon>
        <taxon>Sordariales</taxon>
        <taxon>Lasiosphaeriaceae</taxon>
        <taxon>Immersiella</taxon>
    </lineage>
</organism>